<dbReference type="PANTHER" id="PTHR43833:SF9">
    <property type="entry name" value="POTASSIUM CHANNEL PROTEIN YUGO-RELATED"/>
    <property type="match status" value="1"/>
</dbReference>
<dbReference type="InterPro" id="IPR036291">
    <property type="entry name" value="NAD(P)-bd_dom_sf"/>
</dbReference>
<dbReference type="Gene3D" id="1.10.287.70">
    <property type="match status" value="1"/>
</dbReference>
<dbReference type="InterPro" id="IPR050721">
    <property type="entry name" value="Trk_Ktr_HKT_K-transport"/>
</dbReference>
<dbReference type="Gene3D" id="3.40.50.720">
    <property type="entry name" value="NAD(P)-binding Rossmann-like Domain"/>
    <property type="match status" value="1"/>
</dbReference>
<keyword evidence="6 8" id="KW-0472">Membrane</keyword>
<evidence type="ECO:0000256" key="3">
    <source>
        <dbReference type="ARBA" id="ARBA00022692"/>
    </source>
</evidence>
<dbReference type="Proteomes" id="UP000199076">
    <property type="component" value="Unassembled WGS sequence"/>
</dbReference>
<dbReference type="RefSeq" id="WP_092688964.1">
    <property type="nucleotide sequence ID" value="NZ_FNBK01000003.1"/>
</dbReference>
<evidence type="ECO:0000313" key="10">
    <source>
        <dbReference type="EMBL" id="SDF05456.1"/>
    </source>
</evidence>
<dbReference type="OrthoDB" id="56871at2157"/>
<dbReference type="GO" id="GO:0005267">
    <property type="term" value="F:potassium channel activity"/>
    <property type="evidence" value="ECO:0007669"/>
    <property type="project" value="InterPro"/>
</dbReference>
<keyword evidence="2" id="KW-0813">Transport</keyword>
<keyword evidence="3 8" id="KW-0812">Transmembrane</keyword>
<dbReference type="SUPFAM" id="SSF51735">
    <property type="entry name" value="NAD(P)-binding Rossmann-fold domains"/>
    <property type="match status" value="1"/>
</dbReference>
<keyword evidence="4 8" id="KW-1133">Transmembrane helix</keyword>
<feature type="transmembrane region" description="Helical" evidence="8">
    <location>
        <begin position="191"/>
        <end position="212"/>
    </location>
</feature>
<organism evidence="10 11">
    <name type="scientific">Halorientalis regularis</name>
    <dbReference type="NCBI Taxonomy" id="660518"/>
    <lineage>
        <taxon>Archaea</taxon>
        <taxon>Methanobacteriati</taxon>
        <taxon>Methanobacteriota</taxon>
        <taxon>Stenosarchaea group</taxon>
        <taxon>Halobacteria</taxon>
        <taxon>Halobacteriales</taxon>
        <taxon>Haloarculaceae</taxon>
        <taxon>Halorientalis</taxon>
    </lineage>
</organism>
<sequence length="389" mass="40675">MASRRVLLGARVTMVLVTLVAVLSFTTGVVKIGTTGVDESVAAYVPEDLERAAGFTGALTGFLMLGSVLGLRRGLRVAWYSTVLLLPVTAVQGLAQSSVASTPLIALSLLSIPFVLLNYRRFDRQIDLSTTQLAATAALLGTMVYGTAGTYRLSEDFNNVETILDAVYYTIVTASTVGYGDAIPTTQQARLFSISVLILGVASFTLALGSLLGPAIEARFAQALGTMTERQLELLEDHVIVLGYGDLTEPIIDELDGTVPFVVITPDQEAAAELNARDIAVLSADPSDEAPLQRASIEDARAVVAATNNDANDALAILTAKSLNADIRVVAGATDRENVEKLRRAGADTVISPAVIGGHLLVESALGDENVETVADQLLDSSGGSAAGE</sequence>
<dbReference type="InterPro" id="IPR003148">
    <property type="entry name" value="RCK_N"/>
</dbReference>
<evidence type="ECO:0000259" key="9">
    <source>
        <dbReference type="PROSITE" id="PS51201"/>
    </source>
</evidence>
<dbReference type="STRING" id="660518.SAMN05216218_103207"/>
<dbReference type="AlphaFoldDB" id="A0A1G7HYW0"/>
<dbReference type="PRINTS" id="PR01333">
    <property type="entry name" value="2POREKCHANEL"/>
</dbReference>
<feature type="transmembrane region" description="Helical" evidence="8">
    <location>
        <begin position="52"/>
        <end position="70"/>
    </location>
</feature>
<dbReference type="Pfam" id="PF02254">
    <property type="entry name" value="TrkA_N"/>
    <property type="match status" value="1"/>
</dbReference>
<name>A0A1G7HYW0_9EURY</name>
<proteinExistence type="predicted"/>
<reference evidence="11" key="1">
    <citation type="submission" date="2016-10" db="EMBL/GenBank/DDBJ databases">
        <authorList>
            <person name="Varghese N."/>
            <person name="Submissions S."/>
        </authorList>
    </citation>
    <scope>NUCLEOTIDE SEQUENCE [LARGE SCALE GENOMIC DNA]</scope>
    <source>
        <strain evidence="11">IBRC-M 10760</strain>
    </source>
</reference>
<keyword evidence="7 10" id="KW-0407">Ion channel</keyword>
<feature type="transmembrane region" description="Helical" evidence="8">
    <location>
        <begin position="101"/>
        <end position="119"/>
    </location>
</feature>
<dbReference type="PANTHER" id="PTHR43833">
    <property type="entry name" value="POTASSIUM CHANNEL PROTEIN 2-RELATED-RELATED"/>
    <property type="match status" value="1"/>
</dbReference>
<accession>A0A1G7HYW0</accession>
<dbReference type="InterPro" id="IPR013099">
    <property type="entry name" value="K_chnl_dom"/>
</dbReference>
<dbReference type="PROSITE" id="PS51201">
    <property type="entry name" value="RCK_N"/>
    <property type="match status" value="1"/>
</dbReference>
<evidence type="ECO:0000256" key="2">
    <source>
        <dbReference type="ARBA" id="ARBA00022448"/>
    </source>
</evidence>
<dbReference type="GO" id="GO:0005886">
    <property type="term" value="C:plasma membrane"/>
    <property type="evidence" value="ECO:0007669"/>
    <property type="project" value="UniProtKB-SubCell"/>
</dbReference>
<dbReference type="SUPFAM" id="SSF81324">
    <property type="entry name" value="Voltage-gated potassium channels"/>
    <property type="match status" value="1"/>
</dbReference>
<comment type="subcellular location">
    <subcellularLocation>
        <location evidence="1">Cell membrane</location>
        <topology evidence="1">Multi-pass membrane protein</topology>
    </subcellularLocation>
</comment>
<dbReference type="InterPro" id="IPR003280">
    <property type="entry name" value="2pore_dom_K_chnl"/>
</dbReference>
<protein>
    <submittedName>
        <fullName evidence="10">Voltage-gated potassium channel</fullName>
    </submittedName>
</protein>
<evidence type="ECO:0000256" key="6">
    <source>
        <dbReference type="ARBA" id="ARBA00023136"/>
    </source>
</evidence>
<evidence type="ECO:0000256" key="1">
    <source>
        <dbReference type="ARBA" id="ARBA00004651"/>
    </source>
</evidence>
<feature type="transmembrane region" description="Helical" evidence="8">
    <location>
        <begin position="77"/>
        <end position="95"/>
    </location>
</feature>
<gene>
    <name evidence="10" type="ORF">SAMN05216218_103207</name>
</gene>
<evidence type="ECO:0000256" key="7">
    <source>
        <dbReference type="ARBA" id="ARBA00023303"/>
    </source>
</evidence>
<evidence type="ECO:0000256" key="5">
    <source>
        <dbReference type="ARBA" id="ARBA00023065"/>
    </source>
</evidence>
<evidence type="ECO:0000256" key="4">
    <source>
        <dbReference type="ARBA" id="ARBA00022989"/>
    </source>
</evidence>
<evidence type="ECO:0000256" key="8">
    <source>
        <dbReference type="SAM" id="Phobius"/>
    </source>
</evidence>
<feature type="transmembrane region" description="Helical" evidence="8">
    <location>
        <begin position="12"/>
        <end position="32"/>
    </location>
</feature>
<evidence type="ECO:0000313" key="11">
    <source>
        <dbReference type="Proteomes" id="UP000199076"/>
    </source>
</evidence>
<feature type="domain" description="RCK N-terminal" evidence="9">
    <location>
        <begin position="236"/>
        <end position="352"/>
    </location>
</feature>
<keyword evidence="11" id="KW-1185">Reference proteome</keyword>
<dbReference type="Pfam" id="PF07885">
    <property type="entry name" value="Ion_trans_2"/>
    <property type="match status" value="1"/>
</dbReference>
<keyword evidence="5" id="KW-0406">Ion transport</keyword>
<dbReference type="EMBL" id="FNBK01000003">
    <property type="protein sequence ID" value="SDF05456.1"/>
    <property type="molecule type" value="Genomic_DNA"/>
</dbReference>